<keyword evidence="5 6" id="KW-0472">Membrane</keyword>
<dbReference type="GO" id="GO:0015658">
    <property type="term" value="F:branched-chain amino acid transmembrane transporter activity"/>
    <property type="evidence" value="ECO:0007669"/>
    <property type="project" value="InterPro"/>
</dbReference>
<dbReference type="InterPro" id="IPR043428">
    <property type="entry name" value="LivM-like"/>
</dbReference>
<keyword evidence="2" id="KW-1003">Cell membrane</keyword>
<evidence type="ECO:0000256" key="6">
    <source>
        <dbReference type="SAM" id="Phobius"/>
    </source>
</evidence>
<feature type="transmembrane region" description="Helical" evidence="6">
    <location>
        <begin position="12"/>
        <end position="32"/>
    </location>
</feature>
<evidence type="ECO:0000256" key="1">
    <source>
        <dbReference type="ARBA" id="ARBA00004651"/>
    </source>
</evidence>
<keyword evidence="4 6" id="KW-1133">Transmembrane helix</keyword>
<dbReference type="Proteomes" id="UP000295773">
    <property type="component" value="Unassembled WGS sequence"/>
</dbReference>
<accession>A0A4R3TB50</accession>
<dbReference type="AlphaFoldDB" id="A0A4R3TB50"/>
<feature type="transmembrane region" description="Helical" evidence="6">
    <location>
        <begin position="279"/>
        <end position="298"/>
    </location>
</feature>
<organism evidence="7 8">
    <name type="scientific">Longicatena caecimuris</name>
    <dbReference type="NCBI Taxonomy" id="1796635"/>
    <lineage>
        <taxon>Bacteria</taxon>
        <taxon>Bacillati</taxon>
        <taxon>Bacillota</taxon>
        <taxon>Erysipelotrichia</taxon>
        <taxon>Erysipelotrichales</taxon>
        <taxon>Erysipelotrichaceae</taxon>
        <taxon>Longicatena</taxon>
    </lineage>
</organism>
<protein>
    <submittedName>
        <fullName evidence="7">Amino acid/amide ABC transporter membrane protein 2 (HAAT family)</fullName>
    </submittedName>
</protein>
<dbReference type="PANTHER" id="PTHR30482:SF10">
    <property type="entry name" value="HIGH-AFFINITY BRANCHED-CHAIN AMINO ACID TRANSPORT PROTEIN BRAE"/>
    <property type="match status" value="1"/>
</dbReference>
<keyword evidence="8" id="KW-1185">Reference proteome</keyword>
<name>A0A4R3TB50_9FIRM</name>
<dbReference type="CDD" id="cd06581">
    <property type="entry name" value="TM_PBP1_LivM_like"/>
    <property type="match status" value="1"/>
</dbReference>
<feature type="transmembrane region" description="Helical" evidence="6">
    <location>
        <begin position="64"/>
        <end position="83"/>
    </location>
</feature>
<feature type="transmembrane region" description="Helical" evidence="6">
    <location>
        <begin position="240"/>
        <end position="267"/>
    </location>
</feature>
<keyword evidence="3 6" id="KW-0812">Transmembrane</keyword>
<dbReference type="PANTHER" id="PTHR30482">
    <property type="entry name" value="HIGH-AFFINITY BRANCHED-CHAIN AMINO ACID TRANSPORT SYSTEM PERMEASE"/>
    <property type="match status" value="1"/>
</dbReference>
<evidence type="ECO:0000256" key="3">
    <source>
        <dbReference type="ARBA" id="ARBA00022692"/>
    </source>
</evidence>
<evidence type="ECO:0000256" key="5">
    <source>
        <dbReference type="ARBA" id="ARBA00023136"/>
    </source>
</evidence>
<feature type="transmembrane region" description="Helical" evidence="6">
    <location>
        <begin position="206"/>
        <end position="228"/>
    </location>
</feature>
<comment type="caution">
    <text evidence="7">The sequence shown here is derived from an EMBL/GenBank/DDBJ whole genome shotgun (WGS) entry which is preliminary data.</text>
</comment>
<dbReference type="Pfam" id="PF02653">
    <property type="entry name" value="BPD_transp_2"/>
    <property type="match status" value="1"/>
</dbReference>
<evidence type="ECO:0000256" key="2">
    <source>
        <dbReference type="ARBA" id="ARBA00022475"/>
    </source>
</evidence>
<gene>
    <name evidence="7" type="ORF">EDD61_11555</name>
</gene>
<evidence type="ECO:0000313" key="8">
    <source>
        <dbReference type="Proteomes" id="UP000295773"/>
    </source>
</evidence>
<proteinExistence type="predicted"/>
<feature type="transmembrane region" description="Helical" evidence="6">
    <location>
        <begin position="156"/>
        <end position="175"/>
    </location>
</feature>
<sequence>MKSQFTKRNLIWTIVVCVIFSIFQIAISGRMIPNTYQVAIITIGINIILALGLNLIIGFTGQFSLGHAGFMSIGAYSAAIVLAKMPNLTGLFVGMLVGMAITAVVALIVAIPTLRLRGDYLAIATLGFSEVIRIAIQNMEITGGAAGLSNIPKLTTFPLVFVFIVISVIVIHNFIRSSHGRACISVREDEIASESMGINTTKYKTLAFVIGAMLASIAGALYAAYFYVLKPTTFGFMKSIDILVIVVFGGMGSLSGSILAAIVLGIINLTLQSYSEIRMILYALAIIVIMVYRPQGLFGSKEVTDFLPKKWQKKKEVD</sequence>
<comment type="subcellular location">
    <subcellularLocation>
        <location evidence="1">Cell membrane</location>
        <topology evidence="1">Multi-pass membrane protein</topology>
    </subcellularLocation>
</comment>
<feature type="transmembrane region" description="Helical" evidence="6">
    <location>
        <begin position="38"/>
        <end position="57"/>
    </location>
</feature>
<evidence type="ECO:0000256" key="4">
    <source>
        <dbReference type="ARBA" id="ARBA00022989"/>
    </source>
</evidence>
<dbReference type="InterPro" id="IPR001851">
    <property type="entry name" value="ABC_transp_permease"/>
</dbReference>
<feature type="transmembrane region" description="Helical" evidence="6">
    <location>
        <begin position="89"/>
        <end position="111"/>
    </location>
</feature>
<dbReference type="RefSeq" id="WP_008690475.1">
    <property type="nucleotide sequence ID" value="NZ_AP024510.1"/>
</dbReference>
<evidence type="ECO:0000313" key="7">
    <source>
        <dbReference type="EMBL" id="TCU58256.1"/>
    </source>
</evidence>
<dbReference type="GO" id="GO:0005886">
    <property type="term" value="C:plasma membrane"/>
    <property type="evidence" value="ECO:0007669"/>
    <property type="project" value="UniProtKB-SubCell"/>
</dbReference>
<reference evidence="7 8" key="1">
    <citation type="submission" date="2019-03" db="EMBL/GenBank/DDBJ databases">
        <title>Genomic Encyclopedia of Type Strains, Phase IV (KMG-IV): sequencing the most valuable type-strain genomes for metagenomic binning, comparative biology and taxonomic classification.</title>
        <authorList>
            <person name="Goeker M."/>
        </authorList>
    </citation>
    <scope>NUCLEOTIDE SEQUENCE [LARGE SCALE GENOMIC DNA]</scope>
    <source>
        <strain evidence="7 8">DSM 29481</strain>
    </source>
</reference>
<dbReference type="EMBL" id="SMBP01000015">
    <property type="protein sequence ID" value="TCU58256.1"/>
    <property type="molecule type" value="Genomic_DNA"/>
</dbReference>
<dbReference type="GeneID" id="73796900"/>